<reference evidence="5 6" key="1">
    <citation type="submission" date="2020-04" db="EMBL/GenBank/DDBJ databases">
        <authorList>
            <person name="Klaysubun C."/>
            <person name="Duangmal K."/>
            <person name="Lipun K."/>
        </authorList>
    </citation>
    <scope>NUCLEOTIDE SEQUENCE [LARGE SCALE GENOMIC DNA]</scope>
    <source>
        <strain evidence="5 6">DSM 45300</strain>
    </source>
</reference>
<evidence type="ECO:0000259" key="4">
    <source>
        <dbReference type="Pfam" id="PF01979"/>
    </source>
</evidence>
<dbReference type="EMBL" id="JAAXKZ010000008">
    <property type="protein sequence ID" value="NMH90747.1"/>
    <property type="molecule type" value="Genomic_DNA"/>
</dbReference>
<dbReference type="GO" id="GO:0046872">
    <property type="term" value="F:metal ion binding"/>
    <property type="evidence" value="ECO:0007669"/>
    <property type="project" value="UniProtKB-KW"/>
</dbReference>
<dbReference type="SUPFAM" id="SSF51556">
    <property type="entry name" value="Metallo-dependent hydrolases"/>
    <property type="match status" value="1"/>
</dbReference>
<dbReference type="Gene3D" id="3.20.20.140">
    <property type="entry name" value="Metal-dependent hydrolases"/>
    <property type="match status" value="1"/>
</dbReference>
<evidence type="ECO:0000256" key="1">
    <source>
        <dbReference type="ARBA" id="ARBA00022723"/>
    </source>
</evidence>
<dbReference type="CDD" id="cd01298">
    <property type="entry name" value="ATZ_TRZ_like"/>
    <property type="match status" value="1"/>
</dbReference>
<sequence length="454" mass="47943">MRTVVLEGATVATVDAGRTVFEDGHVVIHGAYIVAVGPGPAPDAPGARWVDATGCLVTPGLVNTHEHLYQWATRGLAVDETLFGWLTALYPVWAGLDAEITHAAARAAMAWLARTGCTTTSDHHYVFPRDGGDLLGAEVAAAAEVGLRFHPSRGSMDLGHSSGGLPPDDVVEDIDAILTATETAIDRFHDPSPESMLRIVVAPCSPFSATGELIRRSAELARARGVRMHTHLAETADEDEFCRERFGCSPVEYVESLGWLGPDVWLAHAIHLDDPAVRALAATRTGVAHCPSSNARLGAGICRTRDLRDAGVPVGLGVDGAASNEAGSLLEEVRHALLFARARGGPRALTVMDALEMATMGGARVLGREAEIGSLEPGKLADLAVWRLDTLPHIDIADPVAALVLGAPPPLELLLVHGRSVVERDRVVTVDEAESACAARRSHQTLLTRAGVTS</sequence>
<keyword evidence="6" id="KW-1185">Reference proteome</keyword>
<comment type="caution">
    <text evidence="5">The sequence shown here is derived from an EMBL/GenBank/DDBJ whole genome shotgun (WGS) entry which is preliminary data.</text>
</comment>
<dbReference type="InterPro" id="IPR032466">
    <property type="entry name" value="Metal_Hydrolase"/>
</dbReference>
<dbReference type="InterPro" id="IPR006680">
    <property type="entry name" value="Amidohydro-rel"/>
</dbReference>
<organism evidence="5 6">
    <name type="scientific">Pseudonocardia bannensis</name>
    <dbReference type="NCBI Taxonomy" id="630973"/>
    <lineage>
        <taxon>Bacteria</taxon>
        <taxon>Bacillati</taxon>
        <taxon>Actinomycetota</taxon>
        <taxon>Actinomycetes</taxon>
        <taxon>Pseudonocardiales</taxon>
        <taxon>Pseudonocardiaceae</taxon>
        <taxon>Pseudonocardia</taxon>
    </lineage>
</organism>
<keyword evidence="2 5" id="KW-0378">Hydrolase</keyword>
<dbReference type="RefSeq" id="WP_169410239.1">
    <property type="nucleotide sequence ID" value="NZ_JAAXKZ010000008.1"/>
</dbReference>
<evidence type="ECO:0000313" key="6">
    <source>
        <dbReference type="Proteomes" id="UP000586918"/>
    </source>
</evidence>
<evidence type="ECO:0000256" key="2">
    <source>
        <dbReference type="ARBA" id="ARBA00022801"/>
    </source>
</evidence>
<dbReference type="GO" id="GO:0102127">
    <property type="term" value="F:8-oxoguanine deaminase activity"/>
    <property type="evidence" value="ECO:0007669"/>
    <property type="project" value="UniProtKB-EC"/>
</dbReference>
<gene>
    <name evidence="5" type="ORF">HF519_03945</name>
</gene>
<dbReference type="SUPFAM" id="SSF51338">
    <property type="entry name" value="Composite domain of metallo-dependent hydrolases"/>
    <property type="match status" value="1"/>
</dbReference>
<dbReference type="AlphaFoldDB" id="A0A848DDV3"/>
<keyword evidence="1" id="KW-0479">Metal-binding</keyword>
<dbReference type="EC" id="3.5.4.32" evidence="5"/>
<dbReference type="InterPro" id="IPR050287">
    <property type="entry name" value="MTA/SAH_deaminase"/>
</dbReference>
<dbReference type="GO" id="GO:0019239">
    <property type="term" value="F:deaminase activity"/>
    <property type="evidence" value="ECO:0007669"/>
    <property type="project" value="UniProtKB-ARBA"/>
</dbReference>
<evidence type="ECO:0000313" key="5">
    <source>
        <dbReference type="EMBL" id="NMH90747.1"/>
    </source>
</evidence>
<dbReference type="Gene3D" id="2.30.40.10">
    <property type="entry name" value="Urease, subunit C, domain 1"/>
    <property type="match status" value="1"/>
</dbReference>
<dbReference type="Pfam" id="PF01979">
    <property type="entry name" value="Amidohydro_1"/>
    <property type="match status" value="1"/>
</dbReference>
<name>A0A848DDV3_9PSEU</name>
<dbReference type="PANTHER" id="PTHR43794">
    <property type="entry name" value="AMINOHYDROLASE SSNA-RELATED"/>
    <property type="match status" value="1"/>
</dbReference>
<dbReference type="NCBIfam" id="NF006055">
    <property type="entry name" value="PRK08203.1"/>
    <property type="match status" value="1"/>
</dbReference>
<proteinExistence type="predicted"/>
<dbReference type="InterPro" id="IPR011059">
    <property type="entry name" value="Metal-dep_hydrolase_composite"/>
</dbReference>
<keyword evidence="3" id="KW-0862">Zinc</keyword>
<dbReference type="PANTHER" id="PTHR43794:SF11">
    <property type="entry name" value="AMIDOHYDROLASE-RELATED DOMAIN-CONTAINING PROTEIN"/>
    <property type="match status" value="1"/>
</dbReference>
<accession>A0A848DDV3</accession>
<dbReference type="Proteomes" id="UP000586918">
    <property type="component" value="Unassembled WGS sequence"/>
</dbReference>
<protein>
    <submittedName>
        <fullName evidence="5">8-oxoguanine deaminase</fullName>
        <ecNumber evidence="5">3.5.4.32</ecNumber>
    </submittedName>
</protein>
<dbReference type="FunFam" id="3.20.20.140:FF:000014">
    <property type="entry name" value="5-methylthioadenosine/S-adenosylhomocysteine deaminase"/>
    <property type="match status" value="1"/>
</dbReference>
<feature type="domain" description="Amidohydrolase-related" evidence="4">
    <location>
        <begin position="56"/>
        <end position="395"/>
    </location>
</feature>
<evidence type="ECO:0000256" key="3">
    <source>
        <dbReference type="ARBA" id="ARBA00022833"/>
    </source>
</evidence>